<accession>A0A8X6TNT2</accession>
<evidence type="ECO:0000313" key="1">
    <source>
        <dbReference type="EMBL" id="GFT28084.1"/>
    </source>
</evidence>
<feature type="non-terminal residue" evidence="1">
    <location>
        <position position="37"/>
    </location>
</feature>
<sequence length="37" mass="4337">MNIKSLTQNYIELPEDIDLKDSIEIVGEMEDQLEQIE</sequence>
<comment type="caution">
    <text evidence="1">The sequence shown here is derived from an EMBL/GenBank/DDBJ whole genome shotgun (WGS) entry which is preliminary data.</text>
</comment>
<dbReference type="AlphaFoldDB" id="A0A8X6TNT2"/>
<organism evidence="1 2">
    <name type="scientific">Nephila pilipes</name>
    <name type="common">Giant wood spider</name>
    <name type="synonym">Nephila maculata</name>
    <dbReference type="NCBI Taxonomy" id="299642"/>
    <lineage>
        <taxon>Eukaryota</taxon>
        <taxon>Metazoa</taxon>
        <taxon>Ecdysozoa</taxon>
        <taxon>Arthropoda</taxon>
        <taxon>Chelicerata</taxon>
        <taxon>Arachnida</taxon>
        <taxon>Araneae</taxon>
        <taxon>Araneomorphae</taxon>
        <taxon>Entelegynae</taxon>
        <taxon>Araneoidea</taxon>
        <taxon>Nephilidae</taxon>
        <taxon>Nephila</taxon>
    </lineage>
</organism>
<gene>
    <name evidence="1" type="ORF">NPIL_402231</name>
</gene>
<keyword evidence="2" id="KW-1185">Reference proteome</keyword>
<proteinExistence type="predicted"/>
<protein>
    <submittedName>
        <fullName evidence="1">Uncharacterized protein</fullName>
    </submittedName>
</protein>
<dbReference type="Proteomes" id="UP000887013">
    <property type="component" value="Unassembled WGS sequence"/>
</dbReference>
<dbReference type="OrthoDB" id="6435241at2759"/>
<evidence type="ECO:0000313" key="2">
    <source>
        <dbReference type="Proteomes" id="UP000887013"/>
    </source>
</evidence>
<dbReference type="EMBL" id="BMAW01107206">
    <property type="protein sequence ID" value="GFT28084.1"/>
    <property type="molecule type" value="Genomic_DNA"/>
</dbReference>
<reference evidence="1" key="1">
    <citation type="submission" date="2020-08" db="EMBL/GenBank/DDBJ databases">
        <title>Multicomponent nature underlies the extraordinary mechanical properties of spider dragline silk.</title>
        <authorList>
            <person name="Kono N."/>
            <person name="Nakamura H."/>
            <person name="Mori M."/>
            <person name="Yoshida Y."/>
            <person name="Ohtoshi R."/>
            <person name="Malay A.D."/>
            <person name="Moran D.A.P."/>
            <person name="Tomita M."/>
            <person name="Numata K."/>
            <person name="Arakawa K."/>
        </authorList>
    </citation>
    <scope>NUCLEOTIDE SEQUENCE</scope>
</reference>
<name>A0A8X6TNT2_NEPPI</name>